<evidence type="ECO:0000256" key="2">
    <source>
        <dbReference type="ARBA" id="ARBA00022630"/>
    </source>
</evidence>
<evidence type="ECO:0000313" key="8">
    <source>
        <dbReference type="Proteomes" id="UP000677913"/>
    </source>
</evidence>
<dbReference type="InterPro" id="IPR050446">
    <property type="entry name" value="FAD-oxidoreductase/Apoptosis"/>
</dbReference>
<dbReference type="AlphaFoldDB" id="A0A8J7WR78"/>
<accession>A0A8J7WR78</accession>
<dbReference type="InterPro" id="IPR016156">
    <property type="entry name" value="FAD/NAD-linked_Rdtase_dimer_sf"/>
</dbReference>
<keyword evidence="4" id="KW-0560">Oxidoreductase</keyword>
<dbReference type="Gene3D" id="3.50.50.60">
    <property type="entry name" value="FAD/NAD(P)-binding domain"/>
    <property type="match status" value="2"/>
</dbReference>
<dbReference type="GO" id="GO:0016651">
    <property type="term" value="F:oxidoreductase activity, acting on NAD(P)H"/>
    <property type="evidence" value="ECO:0007669"/>
    <property type="project" value="TreeGrafter"/>
</dbReference>
<dbReference type="PRINTS" id="PR00411">
    <property type="entry name" value="PNDRDTASEI"/>
</dbReference>
<dbReference type="InterPro" id="IPR028202">
    <property type="entry name" value="Reductase_C"/>
</dbReference>
<dbReference type="Proteomes" id="UP000677913">
    <property type="component" value="Unassembled WGS sequence"/>
</dbReference>
<evidence type="ECO:0000313" key="7">
    <source>
        <dbReference type="EMBL" id="MBS2965165.1"/>
    </source>
</evidence>
<dbReference type="InterPro" id="IPR036188">
    <property type="entry name" value="FAD/NAD-bd_sf"/>
</dbReference>
<feature type="domain" description="Reductase C-terminal" evidence="6">
    <location>
        <begin position="324"/>
        <end position="408"/>
    </location>
</feature>
<dbReference type="EMBL" id="JAGSXH010000072">
    <property type="protein sequence ID" value="MBS2965165.1"/>
    <property type="molecule type" value="Genomic_DNA"/>
</dbReference>
<organism evidence="7 8">
    <name type="scientific">Actinocrinis puniceicyclus</name>
    <dbReference type="NCBI Taxonomy" id="977794"/>
    <lineage>
        <taxon>Bacteria</taxon>
        <taxon>Bacillati</taxon>
        <taxon>Actinomycetota</taxon>
        <taxon>Actinomycetes</taxon>
        <taxon>Catenulisporales</taxon>
        <taxon>Actinospicaceae</taxon>
        <taxon>Actinocrinis</taxon>
    </lineage>
</organism>
<dbReference type="PANTHER" id="PTHR43557:SF2">
    <property type="entry name" value="RIESKE DOMAIN-CONTAINING PROTEIN-RELATED"/>
    <property type="match status" value="1"/>
</dbReference>
<evidence type="ECO:0000256" key="1">
    <source>
        <dbReference type="ARBA" id="ARBA00001974"/>
    </source>
</evidence>
<sequence>MPESAGMVIVGAGLAGAKAAQALRTQGYGGRIVLVGDEPSRPYQRPPLSKEYLQGTAGRDALFVHPEGWYRNHDVDLRLGSAATAIHPRRHEIVLRGGERIGYAKLLLATGATPRPLRVPGGPGAPVLYLRRVEDSERIRAALLPDARLVVVGAGWIGLEAAAAVRAAGAHVTVVESAELPLLRALGPEMAPVFAHLHRAHGVDLRFAAEVAAIEGTGRGPATVHLTDGTALDADAVIAGIGAAPNAGLAADAGLAVEDGIVVDASLRTSDPDIYAAGDVARALHPLYGKHIRVEHWAGARHQPAVAARAMLGDGAAVYDRVPFFYSDQYDVAMEFSGHIEPGGYDEVVVRGDTGRAGDGFLAFWLAGDRVLAGMSVNVRGMVKPIERLVRCGKPVNPAILADPGLPLPRPE</sequence>
<protein>
    <submittedName>
        <fullName evidence="7">FAD-dependent oxidoreductase</fullName>
    </submittedName>
</protein>
<keyword evidence="3" id="KW-0274">FAD</keyword>
<dbReference type="RefSeq" id="WP_211469524.1">
    <property type="nucleotide sequence ID" value="NZ_JAGSXH010000072.1"/>
</dbReference>
<dbReference type="PANTHER" id="PTHR43557">
    <property type="entry name" value="APOPTOSIS-INDUCING FACTOR 1"/>
    <property type="match status" value="1"/>
</dbReference>
<gene>
    <name evidence="7" type="ORF">KGA66_19095</name>
</gene>
<dbReference type="PRINTS" id="PR00368">
    <property type="entry name" value="FADPNR"/>
</dbReference>
<dbReference type="Pfam" id="PF07992">
    <property type="entry name" value="Pyr_redox_2"/>
    <property type="match status" value="1"/>
</dbReference>
<keyword evidence="8" id="KW-1185">Reference proteome</keyword>
<evidence type="ECO:0000256" key="4">
    <source>
        <dbReference type="ARBA" id="ARBA00023002"/>
    </source>
</evidence>
<keyword evidence="2" id="KW-0285">Flavoprotein</keyword>
<dbReference type="SUPFAM" id="SSF51905">
    <property type="entry name" value="FAD/NAD(P)-binding domain"/>
    <property type="match status" value="2"/>
</dbReference>
<evidence type="ECO:0000259" key="6">
    <source>
        <dbReference type="Pfam" id="PF14759"/>
    </source>
</evidence>
<evidence type="ECO:0000259" key="5">
    <source>
        <dbReference type="Pfam" id="PF07992"/>
    </source>
</evidence>
<dbReference type="Gene3D" id="3.30.390.30">
    <property type="match status" value="1"/>
</dbReference>
<proteinExistence type="predicted"/>
<name>A0A8J7WR78_9ACTN</name>
<dbReference type="Pfam" id="PF14759">
    <property type="entry name" value="Reductase_C"/>
    <property type="match status" value="1"/>
</dbReference>
<dbReference type="SUPFAM" id="SSF55424">
    <property type="entry name" value="FAD/NAD-linked reductases, dimerisation (C-terminal) domain"/>
    <property type="match status" value="1"/>
</dbReference>
<feature type="domain" description="FAD/NAD(P)-binding" evidence="5">
    <location>
        <begin position="7"/>
        <end position="301"/>
    </location>
</feature>
<reference evidence="7" key="1">
    <citation type="submission" date="2021-04" db="EMBL/GenBank/DDBJ databases">
        <title>Genome based classification of Actinospica acidithermotolerans sp. nov., an actinobacterium isolated from an Indonesian hot spring.</title>
        <authorList>
            <person name="Kusuma A.B."/>
            <person name="Putra K.E."/>
            <person name="Nafisah S."/>
            <person name="Loh J."/>
            <person name="Nouioui I."/>
            <person name="Goodfellow M."/>
        </authorList>
    </citation>
    <scope>NUCLEOTIDE SEQUENCE</scope>
    <source>
        <strain evidence="7">DSM 45618</strain>
    </source>
</reference>
<dbReference type="InterPro" id="IPR023753">
    <property type="entry name" value="FAD/NAD-binding_dom"/>
</dbReference>
<comment type="caution">
    <text evidence="7">The sequence shown here is derived from an EMBL/GenBank/DDBJ whole genome shotgun (WGS) entry which is preliminary data.</text>
</comment>
<dbReference type="GO" id="GO:0005737">
    <property type="term" value="C:cytoplasm"/>
    <property type="evidence" value="ECO:0007669"/>
    <property type="project" value="TreeGrafter"/>
</dbReference>
<evidence type="ECO:0000256" key="3">
    <source>
        <dbReference type="ARBA" id="ARBA00022827"/>
    </source>
</evidence>
<comment type="cofactor">
    <cofactor evidence="1">
        <name>FAD</name>
        <dbReference type="ChEBI" id="CHEBI:57692"/>
    </cofactor>
</comment>